<evidence type="ECO:0000313" key="2">
    <source>
        <dbReference type="Proteomes" id="UP000273500"/>
    </source>
</evidence>
<sequence>MKQTYSFQQLRVAQWLLGGLLLAVASCKNETEVLPDQGPEYYPMEVGAYRIYAVADTSWRNNVPTVSRFQFREQVAAELSPDATGQPVYRVIRSRRATATDSWAADSVLTVTVAKSFVTEQLGNRRTVVMVFPALQGKNWDSNAFNTLNGPLDSARQANRDYQVRNRYYAQTGAALSLQRDGRSYAYDNTVTTFNDLTAANGVNICGTTVLRTTFAKGIGPVYRVRRRYSHDSGTLAGCNPSFIYLGQSRSEVLIESGK</sequence>
<dbReference type="PROSITE" id="PS51257">
    <property type="entry name" value="PROKAR_LIPOPROTEIN"/>
    <property type="match status" value="1"/>
</dbReference>
<gene>
    <name evidence="1" type="ORF">EI291_04170</name>
</gene>
<dbReference type="EMBL" id="RWIT01000002">
    <property type="protein sequence ID" value="RSK49849.1"/>
    <property type="molecule type" value="Genomic_DNA"/>
</dbReference>
<proteinExistence type="predicted"/>
<accession>A0A3R9NLJ3</accession>
<name>A0A3R9NLJ3_9BACT</name>
<organism evidence="1 2">
    <name type="scientific">Hymenobacter rigui</name>
    <dbReference type="NCBI Taxonomy" id="334424"/>
    <lineage>
        <taxon>Bacteria</taxon>
        <taxon>Pseudomonadati</taxon>
        <taxon>Bacteroidota</taxon>
        <taxon>Cytophagia</taxon>
        <taxon>Cytophagales</taxon>
        <taxon>Hymenobacteraceae</taxon>
        <taxon>Hymenobacter</taxon>
    </lineage>
</organism>
<dbReference type="Proteomes" id="UP000273500">
    <property type="component" value="Unassembled WGS sequence"/>
</dbReference>
<comment type="caution">
    <text evidence="1">The sequence shown here is derived from an EMBL/GenBank/DDBJ whole genome shotgun (WGS) entry which is preliminary data.</text>
</comment>
<keyword evidence="2" id="KW-1185">Reference proteome</keyword>
<dbReference type="AlphaFoldDB" id="A0A3R9NLJ3"/>
<dbReference type="OrthoDB" id="1467525at2"/>
<dbReference type="RefSeq" id="WP_125418334.1">
    <property type="nucleotide sequence ID" value="NZ_RWIT01000002.1"/>
</dbReference>
<evidence type="ECO:0000313" key="1">
    <source>
        <dbReference type="EMBL" id="RSK49849.1"/>
    </source>
</evidence>
<reference evidence="1 2" key="1">
    <citation type="submission" date="2018-12" db="EMBL/GenBank/DDBJ databases">
        <authorList>
            <person name="Feng G."/>
            <person name="Zhu H."/>
        </authorList>
    </citation>
    <scope>NUCLEOTIDE SEQUENCE [LARGE SCALE GENOMIC DNA]</scope>
    <source>
        <strain evidence="1 2">KCTC 12533</strain>
    </source>
</reference>
<protein>
    <submittedName>
        <fullName evidence="1">Uncharacterized protein</fullName>
    </submittedName>
</protein>